<dbReference type="InterPro" id="IPR050171">
    <property type="entry name" value="MFS_Transporters"/>
</dbReference>
<evidence type="ECO:0000256" key="6">
    <source>
        <dbReference type="ARBA" id="ARBA00023136"/>
    </source>
</evidence>
<keyword evidence="11" id="KW-1185">Reference proteome</keyword>
<evidence type="ECO:0000259" key="9">
    <source>
        <dbReference type="PROSITE" id="PS50850"/>
    </source>
</evidence>
<dbReference type="EMBL" id="BAABHS010000006">
    <property type="protein sequence ID" value="GAA4958136.1"/>
    <property type="molecule type" value="Genomic_DNA"/>
</dbReference>
<feature type="transmembrane region" description="Helical" evidence="8">
    <location>
        <begin position="100"/>
        <end position="125"/>
    </location>
</feature>
<feature type="transmembrane region" description="Helical" evidence="8">
    <location>
        <begin position="167"/>
        <end position="187"/>
    </location>
</feature>
<comment type="caution">
    <text evidence="10">The sequence shown here is derived from an EMBL/GenBank/DDBJ whole genome shotgun (WGS) entry which is preliminary data.</text>
</comment>
<feature type="region of interest" description="Disordered" evidence="7">
    <location>
        <begin position="394"/>
        <end position="414"/>
    </location>
</feature>
<reference evidence="11" key="1">
    <citation type="journal article" date="2019" name="Int. J. Syst. Evol. Microbiol.">
        <title>The Global Catalogue of Microorganisms (GCM) 10K type strain sequencing project: providing services to taxonomists for standard genome sequencing and annotation.</title>
        <authorList>
            <consortium name="The Broad Institute Genomics Platform"/>
            <consortium name="The Broad Institute Genome Sequencing Center for Infectious Disease"/>
            <person name="Wu L."/>
            <person name="Ma J."/>
        </authorList>
    </citation>
    <scope>NUCLEOTIDE SEQUENCE [LARGE SCALE GENOMIC DNA]</scope>
    <source>
        <strain evidence="11">JCM 17986</strain>
    </source>
</reference>
<dbReference type="RefSeq" id="WP_345675075.1">
    <property type="nucleotide sequence ID" value="NZ_BAABHS010000006.1"/>
</dbReference>
<evidence type="ECO:0000256" key="1">
    <source>
        <dbReference type="ARBA" id="ARBA00004651"/>
    </source>
</evidence>
<feature type="transmembrane region" description="Helical" evidence="8">
    <location>
        <begin position="137"/>
        <end position="161"/>
    </location>
</feature>
<dbReference type="InterPro" id="IPR036259">
    <property type="entry name" value="MFS_trans_sf"/>
</dbReference>
<evidence type="ECO:0000256" key="8">
    <source>
        <dbReference type="SAM" id="Phobius"/>
    </source>
</evidence>
<keyword evidence="5 8" id="KW-1133">Transmembrane helix</keyword>
<organism evidence="10 11">
    <name type="scientific">Yinghuangia aomiensis</name>
    <dbReference type="NCBI Taxonomy" id="676205"/>
    <lineage>
        <taxon>Bacteria</taxon>
        <taxon>Bacillati</taxon>
        <taxon>Actinomycetota</taxon>
        <taxon>Actinomycetes</taxon>
        <taxon>Kitasatosporales</taxon>
        <taxon>Streptomycetaceae</taxon>
        <taxon>Yinghuangia</taxon>
    </lineage>
</organism>
<keyword evidence="2" id="KW-0813">Transport</keyword>
<dbReference type="InterPro" id="IPR020846">
    <property type="entry name" value="MFS_dom"/>
</dbReference>
<dbReference type="SUPFAM" id="SSF103473">
    <property type="entry name" value="MFS general substrate transporter"/>
    <property type="match status" value="1"/>
</dbReference>
<feature type="domain" description="Major facilitator superfamily (MFS) profile" evidence="9">
    <location>
        <begin position="12"/>
        <end position="393"/>
    </location>
</feature>
<evidence type="ECO:0000256" key="3">
    <source>
        <dbReference type="ARBA" id="ARBA00022475"/>
    </source>
</evidence>
<feature type="transmembrane region" description="Helical" evidence="8">
    <location>
        <begin position="366"/>
        <end position="390"/>
    </location>
</feature>
<keyword evidence="3" id="KW-1003">Cell membrane</keyword>
<dbReference type="PROSITE" id="PS50850">
    <property type="entry name" value="MFS"/>
    <property type="match status" value="1"/>
</dbReference>
<dbReference type="PANTHER" id="PTHR23517">
    <property type="entry name" value="RESISTANCE PROTEIN MDTM, PUTATIVE-RELATED-RELATED"/>
    <property type="match status" value="1"/>
</dbReference>
<dbReference type="PANTHER" id="PTHR23517:SF13">
    <property type="entry name" value="MAJOR FACILITATOR SUPERFAMILY MFS_1"/>
    <property type="match status" value="1"/>
</dbReference>
<evidence type="ECO:0000256" key="7">
    <source>
        <dbReference type="SAM" id="MobiDB-lite"/>
    </source>
</evidence>
<feature type="transmembrane region" description="Helical" evidence="8">
    <location>
        <begin position="44"/>
        <end position="66"/>
    </location>
</feature>
<accession>A0ABP9H109</accession>
<name>A0ABP9H109_9ACTN</name>
<evidence type="ECO:0000313" key="10">
    <source>
        <dbReference type="EMBL" id="GAA4958136.1"/>
    </source>
</evidence>
<gene>
    <name evidence="10" type="ORF">GCM10023205_20850</name>
</gene>
<sequence length="414" mass="42138">MPGSFRVSRTAAFWLVTAALLVLMFAASAPSPLYVVYQARWHFSAGMLTTVFAVYAVFLLLALLTLGSLSDYLGRRPVMIGALVVEAVAMLVFAEARSVGWLLAARAVQGLATGIATGAIAAALVDLEPESRPGLGALTNGAASTAGLAFGAFGSGLLVEYGPAPRVTVFAVLLVASLAAAVVLVCIPETVTRRPGAAGSLLPQVRIPRASRGPLAAVLPALVAVWALGGLYLSLAPTLAAGILHVRNHFVAGLAITTMMSGAVTGSLTMRRRAARPTLVIGSTALAAGAAATLAALGLHNTALFFAASAVAGYGFGAAFLGALTTIVPTAAPAERAELFAALYVLNYLAFCVPAVIAGFTVPHAGLLHTAVVYGSVVTALALISLTVATTRRPTNGQQRPTREELPTEATVGS</sequence>
<dbReference type="Gene3D" id="1.20.1250.20">
    <property type="entry name" value="MFS general substrate transporter like domains"/>
    <property type="match status" value="1"/>
</dbReference>
<evidence type="ECO:0000256" key="4">
    <source>
        <dbReference type="ARBA" id="ARBA00022692"/>
    </source>
</evidence>
<feature type="transmembrane region" description="Helical" evidence="8">
    <location>
        <begin position="303"/>
        <end position="327"/>
    </location>
</feature>
<feature type="transmembrane region" description="Helical" evidence="8">
    <location>
        <begin position="277"/>
        <end position="297"/>
    </location>
</feature>
<feature type="transmembrane region" description="Helical" evidence="8">
    <location>
        <begin position="215"/>
        <end position="244"/>
    </location>
</feature>
<feature type="transmembrane region" description="Helical" evidence="8">
    <location>
        <begin position="250"/>
        <end position="270"/>
    </location>
</feature>
<evidence type="ECO:0000313" key="11">
    <source>
        <dbReference type="Proteomes" id="UP001500466"/>
    </source>
</evidence>
<feature type="transmembrane region" description="Helical" evidence="8">
    <location>
        <begin position="78"/>
        <end position="94"/>
    </location>
</feature>
<dbReference type="InterPro" id="IPR011701">
    <property type="entry name" value="MFS"/>
</dbReference>
<comment type="subcellular location">
    <subcellularLocation>
        <location evidence="1">Cell membrane</location>
        <topology evidence="1">Multi-pass membrane protein</topology>
    </subcellularLocation>
</comment>
<dbReference type="Pfam" id="PF07690">
    <property type="entry name" value="MFS_1"/>
    <property type="match status" value="1"/>
</dbReference>
<proteinExistence type="predicted"/>
<keyword evidence="6 8" id="KW-0472">Membrane</keyword>
<protein>
    <submittedName>
        <fullName evidence="10">MFS transporter</fullName>
    </submittedName>
</protein>
<dbReference type="Proteomes" id="UP001500466">
    <property type="component" value="Unassembled WGS sequence"/>
</dbReference>
<evidence type="ECO:0000256" key="2">
    <source>
        <dbReference type="ARBA" id="ARBA00022448"/>
    </source>
</evidence>
<evidence type="ECO:0000256" key="5">
    <source>
        <dbReference type="ARBA" id="ARBA00022989"/>
    </source>
</evidence>
<keyword evidence="4 8" id="KW-0812">Transmembrane</keyword>
<feature type="transmembrane region" description="Helical" evidence="8">
    <location>
        <begin position="339"/>
        <end position="360"/>
    </location>
</feature>